<dbReference type="SUPFAM" id="SSF53335">
    <property type="entry name" value="S-adenosyl-L-methionine-dependent methyltransferases"/>
    <property type="match status" value="2"/>
</dbReference>
<evidence type="ECO:0000256" key="2">
    <source>
        <dbReference type="ARBA" id="ARBA00005891"/>
    </source>
</evidence>
<evidence type="ECO:0000256" key="4">
    <source>
        <dbReference type="ARBA" id="ARBA00022679"/>
    </source>
</evidence>
<organism evidence="9 10">
    <name type="scientific">Rasamsonia emersonii (strain ATCC 16479 / CBS 393.64 / IMI 116815)</name>
    <dbReference type="NCBI Taxonomy" id="1408163"/>
    <lineage>
        <taxon>Eukaryota</taxon>
        <taxon>Fungi</taxon>
        <taxon>Dikarya</taxon>
        <taxon>Ascomycota</taxon>
        <taxon>Pezizomycotina</taxon>
        <taxon>Eurotiomycetes</taxon>
        <taxon>Eurotiomycetidae</taxon>
        <taxon>Eurotiales</taxon>
        <taxon>Trichocomaceae</taxon>
        <taxon>Rasamsonia</taxon>
    </lineage>
</organism>
<accession>A0A0F4YQN1</accession>
<feature type="region of interest" description="Disordered" evidence="8">
    <location>
        <begin position="364"/>
        <end position="407"/>
    </location>
</feature>
<evidence type="ECO:0000256" key="6">
    <source>
        <dbReference type="ARBA" id="ARBA00048612"/>
    </source>
</evidence>
<protein>
    <recommendedName>
        <fullName evidence="7">Protein arginine methyltransferase NDUFAF7</fullName>
        <ecNumber evidence="7">2.1.1.320</ecNumber>
    </recommendedName>
</protein>
<evidence type="ECO:0000256" key="5">
    <source>
        <dbReference type="ARBA" id="ARBA00023128"/>
    </source>
</evidence>
<name>A0A0F4YQN1_RASE3</name>
<feature type="region of interest" description="Disordered" evidence="8">
    <location>
        <begin position="249"/>
        <end position="282"/>
    </location>
</feature>
<dbReference type="Pfam" id="PF02636">
    <property type="entry name" value="Methyltransf_28"/>
    <property type="match status" value="1"/>
</dbReference>
<dbReference type="GO" id="GO:0035243">
    <property type="term" value="F:protein-arginine omega-N symmetric methyltransferase activity"/>
    <property type="evidence" value="ECO:0007669"/>
    <property type="project" value="UniProtKB-EC"/>
</dbReference>
<keyword evidence="3 7" id="KW-0489">Methyltransferase</keyword>
<evidence type="ECO:0000313" key="9">
    <source>
        <dbReference type="EMBL" id="KKA20564.1"/>
    </source>
</evidence>
<dbReference type="PANTHER" id="PTHR12049">
    <property type="entry name" value="PROTEIN ARGININE METHYLTRANSFERASE NDUFAF7, MITOCHONDRIAL"/>
    <property type="match status" value="1"/>
</dbReference>
<keyword evidence="10" id="KW-1185">Reference proteome</keyword>
<dbReference type="InterPro" id="IPR038375">
    <property type="entry name" value="NDUFAF7_sf"/>
</dbReference>
<dbReference type="InterPro" id="IPR003788">
    <property type="entry name" value="NDUFAF7"/>
</dbReference>
<feature type="compositionally biased region" description="Low complexity" evidence="8">
    <location>
        <begin position="364"/>
        <end position="388"/>
    </location>
</feature>
<dbReference type="GO" id="GO:0032981">
    <property type="term" value="P:mitochondrial respiratory chain complex I assembly"/>
    <property type="evidence" value="ECO:0007669"/>
    <property type="project" value="TreeGrafter"/>
</dbReference>
<dbReference type="OrthoDB" id="5595109at2759"/>
<gene>
    <name evidence="9" type="ORF">T310_5408</name>
</gene>
<keyword evidence="5 7" id="KW-0496">Mitochondrion</keyword>
<dbReference type="GeneID" id="25317753"/>
<comment type="function">
    <text evidence="7">Arginine methyltransferase involved in the assembly or stability of mitochondrial NADH:ubiquinone oxidoreductase complex (complex I).</text>
</comment>
<dbReference type="GO" id="GO:0032259">
    <property type="term" value="P:methylation"/>
    <property type="evidence" value="ECO:0007669"/>
    <property type="project" value="UniProtKB-KW"/>
</dbReference>
<dbReference type="Proteomes" id="UP000053958">
    <property type="component" value="Unassembled WGS sequence"/>
</dbReference>
<feature type="compositionally biased region" description="Polar residues" evidence="8">
    <location>
        <begin position="249"/>
        <end position="263"/>
    </location>
</feature>
<evidence type="ECO:0000256" key="1">
    <source>
        <dbReference type="ARBA" id="ARBA00004173"/>
    </source>
</evidence>
<dbReference type="STRING" id="1408163.A0A0F4YQN1"/>
<dbReference type="PANTHER" id="PTHR12049:SF7">
    <property type="entry name" value="PROTEIN ARGININE METHYLTRANSFERASE NDUFAF7, MITOCHONDRIAL"/>
    <property type="match status" value="1"/>
</dbReference>
<proteinExistence type="inferred from homology"/>
<comment type="catalytic activity">
    <reaction evidence="6 7">
        <text>L-arginyl-[protein] + 2 S-adenosyl-L-methionine = N(omega),N(omega)'-dimethyl-L-arginyl-[protein] + 2 S-adenosyl-L-homocysteine + 2 H(+)</text>
        <dbReference type="Rhea" id="RHEA:48108"/>
        <dbReference type="Rhea" id="RHEA-COMP:10532"/>
        <dbReference type="Rhea" id="RHEA-COMP:11992"/>
        <dbReference type="ChEBI" id="CHEBI:15378"/>
        <dbReference type="ChEBI" id="CHEBI:29965"/>
        <dbReference type="ChEBI" id="CHEBI:57856"/>
        <dbReference type="ChEBI" id="CHEBI:59789"/>
        <dbReference type="ChEBI" id="CHEBI:88221"/>
        <dbReference type="EC" id="2.1.1.320"/>
    </reaction>
</comment>
<comment type="subcellular location">
    <subcellularLocation>
        <location evidence="1 7">Mitochondrion</location>
    </subcellularLocation>
</comment>
<sequence length="547" mass="58754">MMSNGAKRTVIQLARNYRLSSSSLSSSRIAQSGFRRRCLSTSTPASTSEKREWSTPLAKTLAEAIKTTGPISIAAFMRQVLTNPDGGYYTSTRESRGGDVFGKKGDFVTSPEITQVFGELIGIWTVAEWMAQGRPSSGVELIEVGPGKGTLMDDMLRTFRKFKNFASSIDAVYLVEASASLREVQKQLLCGADVALEETDIGHKSVSKHLGVPIIWVEDIRLLPHNDKTPFIFAHEFFDALPIHAFQSVAPSPASNNPQQEIMTPTGPAPLHQPLQKKPSETTPQWRELMVSLNPKAVVENKKDEPEFQLSLAKASTPSSLVIPEISARYKALKSQPGSIIEVSPESRIYAADFARRIGGFSPSANTSTGTSTRAGTAAAAATTTAAGVKPVSPAASPSGSTRKTKPSGAALILDYGTASTVPVNSLRGIRQHTKISPFAFPGQVDVSADVDFTSLAEAAIEASEGVEVHGPVEQADFLRAMGIAERAEQLLKETKNEEKRKTLESGWKRLVDRGPNGMGKIYKAMAIIPENGGRRRPVGFGGSVEG</sequence>
<dbReference type="Gene3D" id="3.40.50.12710">
    <property type="match status" value="1"/>
</dbReference>
<evidence type="ECO:0000256" key="3">
    <source>
        <dbReference type="ARBA" id="ARBA00022603"/>
    </source>
</evidence>
<keyword evidence="4 7" id="KW-0808">Transferase</keyword>
<comment type="caution">
    <text evidence="9">The sequence shown here is derived from an EMBL/GenBank/DDBJ whole genome shotgun (WGS) entry which is preliminary data.</text>
</comment>
<evidence type="ECO:0000256" key="7">
    <source>
        <dbReference type="RuleBase" id="RU364114"/>
    </source>
</evidence>
<dbReference type="InterPro" id="IPR029063">
    <property type="entry name" value="SAM-dependent_MTases_sf"/>
</dbReference>
<dbReference type="EC" id="2.1.1.320" evidence="7"/>
<comment type="similarity">
    <text evidence="2 7">Belongs to the NDUFAF7 family.</text>
</comment>
<evidence type="ECO:0000313" key="10">
    <source>
        <dbReference type="Proteomes" id="UP000053958"/>
    </source>
</evidence>
<dbReference type="RefSeq" id="XP_013327176.1">
    <property type="nucleotide sequence ID" value="XM_013471722.1"/>
</dbReference>
<reference evidence="9 10" key="1">
    <citation type="submission" date="2015-04" db="EMBL/GenBank/DDBJ databases">
        <authorList>
            <person name="Heijne W.H."/>
            <person name="Fedorova N.D."/>
            <person name="Nierman W.C."/>
            <person name="Vollebregt A.W."/>
            <person name="Zhao Z."/>
            <person name="Wu L."/>
            <person name="Kumar M."/>
            <person name="Stam H."/>
            <person name="van den Berg M.A."/>
            <person name="Pel H.J."/>
        </authorList>
    </citation>
    <scope>NUCLEOTIDE SEQUENCE [LARGE SCALE GENOMIC DNA]</scope>
    <source>
        <strain evidence="9 10">CBS 393.64</strain>
    </source>
</reference>
<evidence type="ECO:0000256" key="8">
    <source>
        <dbReference type="SAM" id="MobiDB-lite"/>
    </source>
</evidence>
<dbReference type="GO" id="GO:0005739">
    <property type="term" value="C:mitochondrion"/>
    <property type="evidence" value="ECO:0007669"/>
    <property type="project" value="UniProtKB-SubCell"/>
</dbReference>
<dbReference type="EMBL" id="LASV01000248">
    <property type="protein sequence ID" value="KKA20564.1"/>
    <property type="molecule type" value="Genomic_DNA"/>
</dbReference>
<dbReference type="AlphaFoldDB" id="A0A0F4YQN1"/>